<keyword evidence="1" id="KW-0812">Transmembrane</keyword>
<proteinExistence type="predicted"/>
<accession>E8LEB8</accession>
<gene>
    <name evidence="2" type="ORF">HMPREF9443_01199</name>
</gene>
<dbReference type="EMBL" id="AEVN01000048">
    <property type="protein sequence ID" value="EFY04829.1"/>
    <property type="molecule type" value="Genomic_DNA"/>
</dbReference>
<evidence type="ECO:0000313" key="2">
    <source>
        <dbReference type="EMBL" id="EFY04829.1"/>
    </source>
</evidence>
<feature type="transmembrane region" description="Helical" evidence="1">
    <location>
        <begin position="49"/>
        <end position="68"/>
    </location>
</feature>
<feature type="transmembrane region" description="Helical" evidence="1">
    <location>
        <begin position="12"/>
        <end position="37"/>
    </location>
</feature>
<organism evidence="2 3">
    <name type="scientific">Phascolarctobacterium succinatutens YIT 12067</name>
    <dbReference type="NCBI Taxonomy" id="626939"/>
    <lineage>
        <taxon>Bacteria</taxon>
        <taxon>Bacillati</taxon>
        <taxon>Bacillota</taxon>
        <taxon>Negativicutes</taxon>
        <taxon>Acidaminococcales</taxon>
        <taxon>Acidaminococcaceae</taxon>
        <taxon>Phascolarctobacterium</taxon>
    </lineage>
</organism>
<dbReference type="AlphaFoldDB" id="E8LEB8"/>
<name>E8LEB8_9FIRM</name>
<sequence>MSFAERAGKSLALFSFFIRKVLSITLFSWLFSCYNIVNEYSEEERSMKKLFLCILCLLMCSVCAAAPAKKVVLWYQVPEAVLEAQNLENDVEKGKTEFEAFLMANYGKRFPVQMIKQAAPDKELTAADVSLVTRPNWVPIVVKLDLAGVGSGEKLVGKYSTVKVALKESTVVDGKLFSYDYGIKEYDSSMLRVAGYVIASEDDPRINTKNAVNDCIKEACTLNSKVNRYADPAAYDKENARYNGEFEKIQ</sequence>
<evidence type="ECO:0000256" key="1">
    <source>
        <dbReference type="SAM" id="Phobius"/>
    </source>
</evidence>
<comment type="caution">
    <text evidence="2">The sequence shown here is derived from an EMBL/GenBank/DDBJ whole genome shotgun (WGS) entry which is preliminary data.</text>
</comment>
<dbReference type="Proteomes" id="UP000004923">
    <property type="component" value="Unassembled WGS sequence"/>
</dbReference>
<dbReference type="HOGENOM" id="CLU_1110595_0_0_9"/>
<reference evidence="2 3" key="1">
    <citation type="submission" date="2011-01" db="EMBL/GenBank/DDBJ databases">
        <authorList>
            <person name="Weinstock G."/>
            <person name="Sodergren E."/>
            <person name="Clifton S."/>
            <person name="Fulton L."/>
            <person name="Fulton B."/>
            <person name="Courtney L."/>
            <person name="Fronick C."/>
            <person name="Harrison M."/>
            <person name="Strong C."/>
            <person name="Farmer C."/>
            <person name="Delahaunty K."/>
            <person name="Markovic C."/>
            <person name="Hall O."/>
            <person name="Minx P."/>
            <person name="Tomlinson C."/>
            <person name="Mitreva M."/>
            <person name="Hou S."/>
            <person name="Chen J."/>
            <person name="Wollam A."/>
            <person name="Pepin K.H."/>
            <person name="Johnson M."/>
            <person name="Bhonagiri V."/>
            <person name="Zhang X."/>
            <person name="Suruliraj S."/>
            <person name="Warren W."/>
            <person name="Chinwalla A."/>
            <person name="Mardis E.R."/>
            <person name="Wilson R.K."/>
        </authorList>
    </citation>
    <scope>NUCLEOTIDE SEQUENCE [LARGE SCALE GENOMIC DNA]</scope>
    <source>
        <strain evidence="2 3">YIT 12067</strain>
    </source>
</reference>
<evidence type="ECO:0000313" key="3">
    <source>
        <dbReference type="Proteomes" id="UP000004923"/>
    </source>
</evidence>
<keyword evidence="1" id="KW-0472">Membrane</keyword>
<protein>
    <submittedName>
        <fullName evidence="2">Uncharacterized protein</fullName>
    </submittedName>
</protein>
<keyword evidence="1" id="KW-1133">Transmembrane helix</keyword>
<keyword evidence="3" id="KW-1185">Reference proteome</keyword>
<dbReference type="PROSITE" id="PS51257">
    <property type="entry name" value="PROKAR_LIPOPROTEIN"/>
    <property type="match status" value="1"/>
</dbReference>